<proteinExistence type="predicted"/>
<dbReference type="EMBL" id="JACHHR010000002">
    <property type="protein sequence ID" value="MBB5211507.1"/>
    <property type="molecule type" value="Genomic_DNA"/>
</dbReference>
<sequence>MAIIDKLMDGSESDIQVLRSLDAQGDNFSTFRDVDFLIEAPSKEKAGLICGFINDYNYGTASVLAEHDGLHRVQVIIHMPINQHIISSTAGFMLCVASLFDGTLNGWGCVAQTAT</sequence>
<organism evidence="2 5">
    <name type="scientific">Microbulbifer hydrolyticus</name>
    <dbReference type="NCBI Taxonomy" id="48074"/>
    <lineage>
        <taxon>Bacteria</taxon>
        <taxon>Pseudomonadati</taxon>
        <taxon>Pseudomonadota</taxon>
        <taxon>Gammaproteobacteria</taxon>
        <taxon>Cellvibrionales</taxon>
        <taxon>Microbulbiferaceae</taxon>
        <taxon>Microbulbifer</taxon>
    </lineage>
</organism>
<evidence type="ECO:0000313" key="4">
    <source>
        <dbReference type="Proteomes" id="UP000464675"/>
    </source>
</evidence>
<gene>
    <name evidence="3" type="ORF">GTQ55_01265</name>
    <name evidence="2" type="ORF">HNQ53_001725</name>
</gene>
<dbReference type="Proteomes" id="UP000563601">
    <property type="component" value="Unassembled WGS sequence"/>
</dbReference>
<evidence type="ECO:0000313" key="2">
    <source>
        <dbReference type="EMBL" id="MBB5211507.1"/>
    </source>
</evidence>
<dbReference type="SUPFAM" id="SSF89946">
    <property type="entry name" value="Hypothetical protein VC0424"/>
    <property type="match status" value="1"/>
</dbReference>
<dbReference type="InterPro" id="IPR036701">
    <property type="entry name" value="RraB-like_sf"/>
</dbReference>
<protein>
    <submittedName>
        <fullName evidence="3">Ribonuclease E inhibitor RraB</fullName>
    </submittedName>
</protein>
<dbReference type="OrthoDB" id="5739863at2"/>
<dbReference type="Pfam" id="PF06877">
    <property type="entry name" value="RraB"/>
    <property type="match status" value="1"/>
</dbReference>
<dbReference type="EMBL" id="CP047491">
    <property type="protein sequence ID" value="QHQ37748.1"/>
    <property type="molecule type" value="Genomic_DNA"/>
</dbReference>
<evidence type="ECO:0000313" key="3">
    <source>
        <dbReference type="EMBL" id="QHQ37748.1"/>
    </source>
</evidence>
<reference evidence="3 4" key="1">
    <citation type="submission" date="2020-01" db="EMBL/GenBank/DDBJ databases">
        <title>The possibility of degradation of plastic by Microbulbifer hydrolyticus IRE-31.</title>
        <authorList>
            <person name="Liu L."/>
        </authorList>
    </citation>
    <scope>NUCLEOTIDE SEQUENCE [LARGE SCALE GENOMIC DNA]</scope>
    <source>
        <strain evidence="3 4">IRE-31</strain>
    </source>
</reference>
<name>A0A6P1T4S6_9GAMM</name>
<feature type="domain" description="Regulator of ribonuclease activity B" evidence="1">
    <location>
        <begin position="12"/>
        <end position="109"/>
    </location>
</feature>
<dbReference type="AlphaFoldDB" id="A0A6P1T4S6"/>
<reference evidence="2 5" key="2">
    <citation type="submission" date="2020-08" db="EMBL/GenBank/DDBJ databases">
        <title>Genomic Encyclopedia of Type Strains, Phase IV (KMG-IV): sequencing the most valuable type-strain genomes for metagenomic binning, comparative biology and taxonomic classification.</title>
        <authorList>
            <person name="Goeker M."/>
        </authorList>
    </citation>
    <scope>NUCLEOTIDE SEQUENCE [LARGE SCALE GENOMIC DNA]</scope>
    <source>
        <strain evidence="2 5">DSM 11525</strain>
    </source>
</reference>
<dbReference type="RefSeq" id="WP_161857086.1">
    <property type="nucleotide sequence ID" value="NZ_CP047491.1"/>
</dbReference>
<evidence type="ECO:0000313" key="5">
    <source>
        <dbReference type="Proteomes" id="UP000563601"/>
    </source>
</evidence>
<dbReference type="Proteomes" id="UP000464675">
    <property type="component" value="Chromosome"/>
</dbReference>
<dbReference type="InterPro" id="IPR009671">
    <property type="entry name" value="RraB_dom"/>
</dbReference>
<dbReference type="Gene3D" id="3.30.70.970">
    <property type="entry name" value="RraB-like"/>
    <property type="match status" value="1"/>
</dbReference>
<accession>A0A6P1T4S6</accession>
<keyword evidence="4" id="KW-1185">Reference proteome</keyword>
<evidence type="ECO:0000259" key="1">
    <source>
        <dbReference type="Pfam" id="PF06877"/>
    </source>
</evidence>